<accession>A0ABX0MIX1</accession>
<evidence type="ECO:0000313" key="2">
    <source>
        <dbReference type="Proteomes" id="UP000819052"/>
    </source>
</evidence>
<dbReference type="EMBL" id="VVIW01000023">
    <property type="protein sequence ID" value="NHZ43771.1"/>
    <property type="molecule type" value="Genomic_DNA"/>
</dbReference>
<proteinExistence type="predicted"/>
<dbReference type="Proteomes" id="UP000819052">
    <property type="component" value="Unassembled WGS sequence"/>
</dbReference>
<protein>
    <submittedName>
        <fullName evidence="1">Uncharacterized protein</fullName>
    </submittedName>
</protein>
<dbReference type="RefSeq" id="WP_167079861.1">
    <property type="nucleotide sequence ID" value="NZ_VVIW01000023.1"/>
</dbReference>
<name>A0ABX0MIX1_9BURK</name>
<comment type="caution">
    <text evidence="1">The sequence shown here is derived from an EMBL/GenBank/DDBJ whole genome shotgun (WGS) entry which is preliminary data.</text>
</comment>
<reference evidence="1 2" key="1">
    <citation type="submission" date="2019-09" db="EMBL/GenBank/DDBJ databases">
        <title>Taxonomy of Antarctic Massilia spp.: description of Massilia rubra sp. nov., Massilia aquatica sp. nov., Massilia mucilaginosa sp. nov., Massilia frigida sp. nov. isolated from streams, lakes and regoliths.</title>
        <authorList>
            <person name="Holochova P."/>
            <person name="Sedlacek I."/>
            <person name="Kralova S."/>
            <person name="Maslanova I."/>
            <person name="Busse H.-J."/>
            <person name="Stankova E."/>
            <person name="Vrbovska V."/>
            <person name="Kovarovic V."/>
            <person name="Bartak M."/>
            <person name="Svec P."/>
            <person name="Pantucek R."/>
        </authorList>
    </citation>
    <scope>NUCLEOTIDE SEQUENCE [LARGE SCALE GENOMIC DNA]</scope>
    <source>
        <strain evidence="1 2">CCM 8693</strain>
    </source>
</reference>
<organism evidence="1 2">
    <name type="scientific">Massilia aquatica</name>
    <dbReference type="NCBI Taxonomy" id="2609000"/>
    <lineage>
        <taxon>Bacteria</taxon>
        <taxon>Pseudomonadati</taxon>
        <taxon>Pseudomonadota</taxon>
        <taxon>Betaproteobacteria</taxon>
        <taxon>Burkholderiales</taxon>
        <taxon>Oxalobacteraceae</taxon>
        <taxon>Telluria group</taxon>
        <taxon>Massilia</taxon>
    </lineage>
</organism>
<evidence type="ECO:0000313" key="1">
    <source>
        <dbReference type="EMBL" id="NHZ43771.1"/>
    </source>
</evidence>
<keyword evidence="2" id="KW-1185">Reference proteome</keyword>
<sequence length="81" mass="9201">MKTDFSTIDTLILEALAKRPLYLREILAVVAVRDEALRLNRRRAGASPAESADMTLNERLQALRRSGRVTYDPATSRWEGR</sequence>
<gene>
    <name evidence="1" type="ORF">F1609_26920</name>
</gene>